<comment type="similarity">
    <text evidence="1">Belongs to the leucine-binding protein family.</text>
</comment>
<dbReference type="PROSITE" id="PS51257">
    <property type="entry name" value="PROKAR_LIPOPROTEIN"/>
    <property type="match status" value="1"/>
</dbReference>
<organism evidence="5 6">
    <name type="scientific">Rhodococcus triatomae</name>
    <dbReference type="NCBI Taxonomy" id="300028"/>
    <lineage>
        <taxon>Bacteria</taxon>
        <taxon>Bacillati</taxon>
        <taxon>Actinomycetota</taxon>
        <taxon>Actinomycetes</taxon>
        <taxon>Mycobacteriales</taxon>
        <taxon>Nocardiaceae</taxon>
        <taxon>Rhodococcus</taxon>
    </lineage>
</organism>
<name>A0A1G8MS18_9NOCA</name>
<dbReference type="InterPro" id="IPR028082">
    <property type="entry name" value="Peripla_BP_I"/>
</dbReference>
<protein>
    <submittedName>
        <fullName evidence="5">ABC-type branched-chain amino acid transport system, substrate-binding protein</fullName>
    </submittedName>
</protein>
<proteinExistence type="inferred from homology"/>
<dbReference type="SUPFAM" id="SSF53822">
    <property type="entry name" value="Periplasmic binding protein-like I"/>
    <property type="match status" value="1"/>
</dbReference>
<dbReference type="AlphaFoldDB" id="A0A1G8MS18"/>
<keyword evidence="6" id="KW-1185">Reference proteome</keyword>
<dbReference type="RefSeq" id="WP_083343192.1">
    <property type="nucleotide sequence ID" value="NZ_CP048813.1"/>
</dbReference>
<keyword evidence="2 3" id="KW-0732">Signal</keyword>
<dbReference type="InterPro" id="IPR028081">
    <property type="entry name" value="Leu-bd"/>
</dbReference>
<evidence type="ECO:0000313" key="5">
    <source>
        <dbReference type="EMBL" id="SDI70838.1"/>
    </source>
</evidence>
<dbReference type="PANTHER" id="PTHR47235">
    <property type="entry name" value="BLR6548 PROTEIN"/>
    <property type="match status" value="1"/>
</dbReference>
<reference evidence="5 6" key="1">
    <citation type="submission" date="2016-10" db="EMBL/GenBank/DDBJ databases">
        <authorList>
            <person name="de Groot N.N."/>
        </authorList>
    </citation>
    <scope>NUCLEOTIDE SEQUENCE [LARGE SCALE GENOMIC DNA]</scope>
    <source>
        <strain evidence="5 6">DSM 44892</strain>
    </source>
</reference>
<dbReference type="PANTHER" id="PTHR47235:SF1">
    <property type="entry name" value="BLR6548 PROTEIN"/>
    <property type="match status" value="1"/>
</dbReference>
<feature type="signal peptide" evidence="3">
    <location>
        <begin position="1"/>
        <end position="20"/>
    </location>
</feature>
<dbReference type="Gene3D" id="3.40.50.2300">
    <property type="match status" value="2"/>
</dbReference>
<dbReference type="EMBL" id="FNDN01000010">
    <property type="protein sequence ID" value="SDI70838.1"/>
    <property type="molecule type" value="Genomic_DNA"/>
</dbReference>
<feature type="domain" description="Leucine-binding protein" evidence="4">
    <location>
        <begin position="59"/>
        <end position="382"/>
    </location>
</feature>
<dbReference type="Pfam" id="PF13458">
    <property type="entry name" value="Peripla_BP_6"/>
    <property type="match status" value="1"/>
</dbReference>
<evidence type="ECO:0000256" key="2">
    <source>
        <dbReference type="ARBA" id="ARBA00022729"/>
    </source>
</evidence>
<accession>A0A1G8MS18</accession>
<sequence length="435" mass="45277">MSKRTPSRVGRRALAVPAIAAVVFAGACSTVEESDEETIGTGVTSEPCPDAVNPDNGCIYLGVLSDLEGGPVAALAVPMNEGQIAFWRTVNENGGIGGYDIDVTANTRNTAYDPQRHAAAYQQIEPNILALAMSLGTINTEAVLDQMDASDLVAVPGAWWSGFQFPDTDLGLILESGYSYCTESVIGLDWFAETHGKPETVVTVGFPGDYGGDSAEGARLWAEANDVEVSAQIDSAPNQIAGNQAAAIGQIVSLQPDVVLLAVTPAEAAEIVAGSVQAGYAGRFMGSVPSFNPALLNTPAAGALTSLYNHIGPWQGWDGDSEGITAIKESTGGTLPSNQGYLFGWTLSYPIKALLEKAADEGTLTRAGLRDAVEGLEVDYQGILPTATLGEQPSLDSQSATISVPDPAVELGVRTLVNDFRASTEIDYSGPCSDS</sequence>
<evidence type="ECO:0000313" key="6">
    <source>
        <dbReference type="Proteomes" id="UP000183263"/>
    </source>
</evidence>
<feature type="chain" id="PRO_5038857561" evidence="3">
    <location>
        <begin position="21"/>
        <end position="435"/>
    </location>
</feature>
<gene>
    <name evidence="5" type="ORF">SAMN05444695_11055</name>
</gene>
<evidence type="ECO:0000256" key="1">
    <source>
        <dbReference type="ARBA" id="ARBA00010062"/>
    </source>
</evidence>
<evidence type="ECO:0000256" key="3">
    <source>
        <dbReference type="SAM" id="SignalP"/>
    </source>
</evidence>
<evidence type="ECO:0000259" key="4">
    <source>
        <dbReference type="Pfam" id="PF13458"/>
    </source>
</evidence>
<dbReference type="OrthoDB" id="4501457at2"/>
<dbReference type="Proteomes" id="UP000183263">
    <property type="component" value="Unassembled WGS sequence"/>
</dbReference>